<comment type="caution">
    <text evidence="1">The sequence shown here is derived from an EMBL/GenBank/DDBJ whole genome shotgun (WGS) entry which is preliminary data.</text>
</comment>
<evidence type="ECO:0000313" key="2">
    <source>
        <dbReference type="Proteomes" id="UP001371456"/>
    </source>
</evidence>
<evidence type="ECO:0000313" key="1">
    <source>
        <dbReference type="EMBL" id="KAK6785902.1"/>
    </source>
</evidence>
<proteinExistence type="predicted"/>
<name>A0AAN8TJ02_SOLBU</name>
<dbReference type="Proteomes" id="UP001371456">
    <property type="component" value="Unassembled WGS sequence"/>
</dbReference>
<sequence>MTSVTTEKEELQYDDGAKMMVFLDSVNGGSRRRWRSCSEMTEQRWRLTAAEILLAAGNGGVTAGAGKKAIK</sequence>
<keyword evidence="2" id="KW-1185">Reference proteome</keyword>
<organism evidence="1 2">
    <name type="scientific">Solanum bulbocastanum</name>
    <name type="common">Wild potato</name>
    <dbReference type="NCBI Taxonomy" id="147425"/>
    <lineage>
        <taxon>Eukaryota</taxon>
        <taxon>Viridiplantae</taxon>
        <taxon>Streptophyta</taxon>
        <taxon>Embryophyta</taxon>
        <taxon>Tracheophyta</taxon>
        <taxon>Spermatophyta</taxon>
        <taxon>Magnoliopsida</taxon>
        <taxon>eudicotyledons</taxon>
        <taxon>Gunneridae</taxon>
        <taxon>Pentapetalae</taxon>
        <taxon>asterids</taxon>
        <taxon>lamiids</taxon>
        <taxon>Solanales</taxon>
        <taxon>Solanaceae</taxon>
        <taxon>Solanoideae</taxon>
        <taxon>Solaneae</taxon>
        <taxon>Solanum</taxon>
    </lineage>
</organism>
<dbReference type="AlphaFoldDB" id="A0AAN8TJ02"/>
<reference evidence="1 2" key="1">
    <citation type="submission" date="2024-02" db="EMBL/GenBank/DDBJ databases">
        <title>de novo genome assembly of Solanum bulbocastanum strain 11H21.</title>
        <authorList>
            <person name="Hosaka A.J."/>
        </authorList>
    </citation>
    <scope>NUCLEOTIDE SEQUENCE [LARGE SCALE GENOMIC DNA]</scope>
    <source>
        <tissue evidence="1">Young leaves</tissue>
    </source>
</reference>
<accession>A0AAN8TJ02</accession>
<dbReference type="EMBL" id="JBANQN010000006">
    <property type="protein sequence ID" value="KAK6785902.1"/>
    <property type="molecule type" value="Genomic_DNA"/>
</dbReference>
<gene>
    <name evidence="1" type="ORF">RDI58_014427</name>
</gene>
<protein>
    <submittedName>
        <fullName evidence="1">Uncharacterized protein</fullName>
    </submittedName>
</protein>